<gene>
    <name evidence="9" type="ORF">BJ998_008381</name>
</gene>
<accession>A0A7W9KQZ5</accession>
<dbReference type="SUPFAM" id="SSF55869">
    <property type="entry name" value="DNA topoisomerase I domain"/>
    <property type="match status" value="1"/>
</dbReference>
<evidence type="ECO:0000256" key="5">
    <source>
        <dbReference type="ARBA" id="ARBA00023125"/>
    </source>
</evidence>
<comment type="similarity">
    <text evidence="2">Belongs to the type IB topoisomerase family.</text>
</comment>
<dbReference type="PRINTS" id="PR00416">
    <property type="entry name" value="EUTPISMRASEI"/>
</dbReference>
<name>A0A7W9KQZ5_9PSEU</name>
<keyword evidence="6 9" id="KW-0413">Isomerase</keyword>
<dbReference type="InterPro" id="IPR013500">
    <property type="entry name" value="TopoI_cat_euk"/>
</dbReference>
<dbReference type="AlphaFoldDB" id="A0A7W9KQZ5"/>
<dbReference type="PROSITE" id="PS52038">
    <property type="entry name" value="TOPO_IB_2"/>
    <property type="match status" value="1"/>
</dbReference>
<proteinExistence type="inferred from homology"/>
<dbReference type="Gene3D" id="3.90.15.10">
    <property type="entry name" value="Topoisomerase I, Chain A, domain 3"/>
    <property type="match status" value="1"/>
</dbReference>
<dbReference type="GO" id="GO:0006265">
    <property type="term" value="P:DNA topological change"/>
    <property type="evidence" value="ECO:0007669"/>
    <property type="project" value="InterPro"/>
</dbReference>
<reference evidence="9 10" key="1">
    <citation type="submission" date="2020-08" db="EMBL/GenBank/DDBJ databases">
        <title>Sequencing the genomes of 1000 actinobacteria strains.</title>
        <authorList>
            <person name="Klenk H.-P."/>
        </authorList>
    </citation>
    <scope>NUCLEOTIDE SEQUENCE [LARGE SCALE GENOMIC DNA]</scope>
    <source>
        <strain evidence="9 10">DSM 43851</strain>
    </source>
</reference>
<dbReference type="InterPro" id="IPR001631">
    <property type="entry name" value="TopoI"/>
</dbReference>
<evidence type="ECO:0000256" key="4">
    <source>
        <dbReference type="ARBA" id="ARBA00023029"/>
    </source>
</evidence>
<keyword evidence="4" id="KW-0799">Topoisomerase</keyword>
<evidence type="ECO:0000259" key="7">
    <source>
        <dbReference type="Pfam" id="PF01028"/>
    </source>
</evidence>
<dbReference type="InterPro" id="IPR049331">
    <property type="entry name" value="Top1B_N_bact"/>
</dbReference>
<sequence length="325" mass="37375">MRLRRSRLTGECITRRRRGRGFGYQHYDGTPVTDPATLDRIRALAIPPAWRDVWICPWPNGHIQATGTDDAGRKQYLYHTQWREDRDRQKFDRVRKLSAKLPALRQQIATDLDAGGLARQRVTAVALRMLEQGVFRIGNDEYVESNGTYGVSTLLRTHVTVRRDRLDFCFLAKGKKERRVALEDPELAKAVSSLKRSRTGSDRLLMYRNGKDWRPLDSQDVNERLHELVGDEFTVKDLRTWNATVLAAVILAGRKGQGSKRTAVREMFKQVAHHLGNTPAIARKSYVDPRVVRAFEQDMTIRPATDLERVERSVARLLTRINFDD</sequence>
<dbReference type="InterPro" id="IPR035447">
    <property type="entry name" value="DNA_topo_I_N_sf"/>
</dbReference>
<feature type="domain" description="DNA topoisomerase IB N-terminal" evidence="8">
    <location>
        <begin position="21"/>
        <end position="69"/>
    </location>
</feature>
<evidence type="ECO:0000256" key="3">
    <source>
        <dbReference type="ARBA" id="ARBA00012891"/>
    </source>
</evidence>
<evidence type="ECO:0000256" key="2">
    <source>
        <dbReference type="ARBA" id="ARBA00006645"/>
    </source>
</evidence>
<protein>
    <recommendedName>
        <fullName evidence="3">DNA topoisomerase</fullName>
        <ecNumber evidence="3">5.6.2.1</ecNumber>
    </recommendedName>
</protein>
<evidence type="ECO:0000313" key="10">
    <source>
        <dbReference type="Proteomes" id="UP000585638"/>
    </source>
</evidence>
<dbReference type="SUPFAM" id="SSF56349">
    <property type="entry name" value="DNA breaking-rejoining enzymes"/>
    <property type="match status" value="1"/>
</dbReference>
<dbReference type="Gene3D" id="3.30.66.10">
    <property type="entry name" value="DNA topoisomerase I domain"/>
    <property type="match status" value="1"/>
</dbReference>
<comment type="caution">
    <text evidence="9">The sequence shown here is derived from an EMBL/GenBank/DDBJ whole genome shotgun (WGS) entry which is preliminary data.</text>
</comment>
<dbReference type="RefSeq" id="WP_184869583.1">
    <property type="nucleotide sequence ID" value="NZ_JACHIR010000002.1"/>
</dbReference>
<feature type="domain" description="DNA topoisomerase I catalytic core eukaryotic-type" evidence="7">
    <location>
        <begin position="81"/>
        <end position="288"/>
    </location>
</feature>
<dbReference type="Gene3D" id="1.10.132.120">
    <property type="match status" value="1"/>
</dbReference>
<dbReference type="InterPro" id="IPR011010">
    <property type="entry name" value="DNA_brk_join_enz"/>
</dbReference>
<comment type="catalytic activity">
    <reaction evidence="1">
        <text>ATP-independent breakage of single-stranded DNA, followed by passage and rejoining.</text>
        <dbReference type="EC" id="5.6.2.1"/>
    </reaction>
</comment>
<dbReference type="EC" id="5.6.2.1" evidence="3"/>
<dbReference type="GO" id="GO:0003917">
    <property type="term" value="F:DNA topoisomerase type I (single strand cut, ATP-independent) activity"/>
    <property type="evidence" value="ECO:0007669"/>
    <property type="project" value="UniProtKB-EC"/>
</dbReference>
<dbReference type="GO" id="GO:0003677">
    <property type="term" value="F:DNA binding"/>
    <property type="evidence" value="ECO:0007669"/>
    <property type="project" value="UniProtKB-KW"/>
</dbReference>
<evidence type="ECO:0000256" key="1">
    <source>
        <dbReference type="ARBA" id="ARBA00000213"/>
    </source>
</evidence>
<organism evidence="9 10">
    <name type="scientific">Kutzneria kofuensis</name>
    <dbReference type="NCBI Taxonomy" id="103725"/>
    <lineage>
        <taxon>Bacteria</taxon>
        <taxon>Bacillati</taxon>
        <taxon>Actinomycetota</taxon>
        <taxon>Actinomycetes</taxon>
        <taxon>Pseudonocardiales</taxon>
        <taxon>Pseudonocardiaceae</taxon>
        <taxon>Kutzneria</taxon>
    </lineage>
</organism>
<keyword evidence="5" id="KW-0238">DNA-binding</keyword>
<dbReference type="Pfam" id="PF01028">
    <property type="entry name" value="Topoisom_I"/>
    <property type="match status" value="1"/>
</dbReference>
<keyword evidence="10" id="KW-1185">Reference proteome</keyword>
<evidence type="ECO:0000313" key="9">
    <source>
        <dbReference type="EMBL" id="MBB5897122.1"/>
    </source>
</evidence>
<dbReference type="Pfam" id="PF21338">
    <property type="entry name" value="Top1B_N_bact"/>
    <property type="match status" value="1"/>
</dbReference>
<evidence type="ECO:0000259" key="8">
    <source>
        <dbReference type="Pfam" id="PF21338"/>
    </source>
</evidence>
<dbReference type="EMBL" id="JACHIR010000002">
    <property type="protein sequence ID" value="MBB5897122.1"/>
    <property type="molecule type" value="Genomic_DNA"/>
</dbReference>
<dbReference type="Proteomes" id="UP000585638">
    <property type="component" value="Unassembled WGS sequence"/>
</dbReference>
<evidence type="ECO:0000256" key="6">
    <source>
        <dbReference type="ARBA" id="ARBA00023235"/>
    </source>
</evidence>
<dbReference type="InterPro" id="IPR014711">
    <property type="entry name" value="TopoI_cat_a-hlx-sub_euk"/>
</dbReference>